<feature type="non-terminal residue" evidence="1">
    <location>
        <position position="216"/>
    </location>
</feature>
<organism evidence="1 2">
    <name type="scientific">Diploptera punctata</name>
    <name type="common">Pacific beetle cockroach</name>
    <dbReference type="NCBI Taxonomy" id="6984"/>
    <lineage>
        <taxon>Eukaryota</taxon>
        <taxon>Metazoa</taxon>
        <taxon>Ecdysozoa</taxon>
        <taxon>Arthropoda</taxon>
        <taxon>Hexapoda</taxon>
        <taxon>Insecta</taxon>
        <taxon>Pterygota</taxon>
        <taxon>Neoptera</taxon>
        <taxon>Polyneoptera</taxon>
        <taxon>Dictyoptera</taxon>
        <taxon>Blattodea</taxon>
        <taxon>Blaberoidea</taxon>
        <taxon>Blaberidae</taxon>
        <taxon>Diplopterinae</taxon>
        <taxon>Diploptera</taxon>
    </lineage>
</organism>
<evidence type="ECO:0000313" key="2">
    <source>
        <dbReference type="Proteomes" id="UP001233999"/>
    </source>
</evidence>
<protein>
    <submittedName>
        <fullName evidence="1">Uncharacterized protein</fullName>
    </submittedName>
</protein>
<sequence length="216" mass="24881">NCICTKLFNNITWFVGVHFRFEHTLKLKIIQMEIKMILHKIFPKITIYHFLASNHFLHCTVSYCKFCSDFIHCDTLVSNERINSFLVVIRGGERGRPLRGSSLILVFPSLKCFTHLLSLLAPMQASPALTKRNIDVCHFGNTACGHMIEAMTPQNVNGVYISQNFIILIIQCDKYSRYKVETVCALRIMCSNFIKKEEHIVANTSFMSYAQMKTFI</sequence>
<keyword evidence="2" id="KW-1185">Reference proteome</keyword>
<evidence type="ECO:0000313" key="1">
    <source>
        <dbReference type="EMBL" id="KAJ9576283.1"/>
    </source>
</evidence>
<reference evidence="1" key="1">
    <citation type="journal article" date="2023" name="IScience">
        <title>Live-bearing cockroach genome reveals convergent evolutionary mechanisms linked to viviparity in insects and beyond.</title>
        <authorList>
            <person name="Fouks B."/>
            <person name="Harrison M.C."/>
            <person name="Mikhailova A.A."/>
            <person name="Marchal E."/>
            <person name="English S."/>
            <person name="Carruthers M."/>
            <person name="Jennings E.C."/>
            <person name="Chiamaka E.L."/>
            <person name="Frigard R.A."/>
            <person name="Pippel M."/>
            <person name="Attardo G.M."/>
            <person name="Benoit J.B."/>
            <person name="Bornberg-Bauer E."/>
            <person name="Tobe S.S."/>
        </authorList>
    </citation>
    <scope>NUCLEOTIDE SEQUENCE</scope>
    <source>
        <strain evidence="1">Stay&amp;Tobe</strain>
    </source>
</reference>
<proteinExistence type="predicted"/>
<dbReference type="AlphaFoldDB" id="A0AAD8E3V1"/>
<name>A0AAD8E3V1_DIPPU</name>
<dbReference type="Proteomes" id="UP001233999">
    <property type="component" value="Unassembled WGS sequence"/>
</dbReference>
<reference evidence="1" key="2">
    <citation type="submission" date="2023-05" db="EMBL/GenBank/DDBJ databases">
        <authorList>
            <person name="Fouks B."/>
        </authorList>
    </citation>
    <scope>NUCLEOTIDE SEQUENCE</scope>
    <source>
        <strain evidence="1">Stay&amp;Tobe</strain>
        <tissue evidence="1">Testes</tissue>
    </source>
</reference>
<comment type="caution">
    <text evidence="1">The sequence shown here is derived from an EMBL/GenBank/DDBJ whole genome shotgun (WGS) entry which is preliminary data.</text>
</comment>
<dbReference type="EMBL" id="JASPKZ010009802">
    <property type="protein sequence ID" value="KAJ9576283.1"/>
    <property type="molecule type" value="Genomic_DNA"/>
</dbReference>
<gene>
    <name evidence="1" type="ORF">L9F63_006882</name>
</gene>
<accession>A0AAD8E3V1</accession>
<feature type="non-terminal residue" evidence="1">
    <location>
        <position position="1"/>
    </location>
</feature>